<evidence type="ECO:0000313" key="2">
    <source>
        <dbReference type="Proteomes" id="UP000182894"/>
    </source>
</evidence>
<gene>
    <name evidence="1" type="ORF">SAMN05216605_109113</name>
</gene>
<evidence type="ECO:0000313" key="1">
    <source>
        <dbReference type="EMBL" id="SDH92759.1"/>
    </source>
</evidence>
<protein>
    <recommendedName>
        <fullName evidence="3">Outer membrane lipoprotein OprI</fullName>
    </recommendedName>
</protein>
<evidence type="ECO:0008006" key="3">
    <source>
        <dbReference type="Google" id="ProtNLM"/>
    </source>
</evidence>
<sequence>MNMTKWGTSLGLVMTITLTSGCMQQRHRETEARISGAEDMAAAARVHANDAYTKAEQALKVALEAQHSADDANRRASLRLDKK</sequence>
<dbReference type="PROSITE" id="PS51257">
    <property type="entry name" value="PROKAR_LIPOPROTEIN"/>
    <property type="match status" value="1"/>
</dbReference>
<dbReference type="InterPro" id="IPR021793">
    <property type="entry name" value="Oprl"/>
</dbReference>
<dbReference type="Pfam" id="PF11839">
    <property type="entry name" value="Alanine_zipper"/>
    <property type="match status" value="1"/>
</dbReference>
<accession>A0A1G8GEF9</accession>
<dbReference type="AlphaFoldDB" id="A0A1G8GEF9"/>
<dbReference type="STRING" id="89065.SAMN05216605_109113"/>
<dbReference type="Proteomes" id="UP000182894">
    <property type="component" value="Unassembled WGS sequence"/>
</dbReference>
<dbReference type="RefSeq" id="WP_244165860.1">
    <property type="nucleotide sequence ID" value="NZ_FNCO01000009.1"/>
</dbReference>
<reference evidence="2" key="1">
    <citation type="submission" date="2016-10" db="EMBL/GenBank/DDBJ databases">
        <authorList>
            <person name="Varghese N."/>
            <person name="Submissions S."/>
        </authorList>
    </citation>
    <scope>NUCLEOTIDE SEQUENCE [LARGE SCALE GENOMIC DNA]</scope>
    <source>
        <strain evidence="2">ATCC 700689</strain>
    </source>
</reference>
<dbReference type="NCBIfam" id="NF040598">
    <property type="entry name" value="Ala_zip_lipo"/>
    <property type="match status" value="1"/>
</dbReference>
<dbReference type="EMBL" id="FNCO01000009">
    <property type="protein sequence ID" value="SDH92759.1"/>
    <property type="molecule type" value="Genomic_DNA"/>
</dbReference>
<name>A0A1G8GEF9_9PSED</name>
<keyword evidence="2" id="KW-1185">Reference proteome</keyword>
<proteinExistence type="predicted"/>
<organism evidence="1 2">
    <name type="scientific">Pseudomonas abietaniphila</name>
    <dbReference type="NCBI Taxonomy" id="89065"/>
    <lineage>
        <taxon>Bacteria</taxon>
        <taxon>Pseudomonadati</taxon>
        <taxon>Pseudomonadota</taxon>
        <taxon>Gammaproteobacteria</taxon>
        <taxon>Pseudomonadales</taxon>
        <taxon>Pseudomonadaceae</taxon>
        <taxon>Pseudomonas</taxon>
    </lineage>
</organism>